<dbReference type="OrthoDB" id="9781789at2"/>
<dbReference type="Gene3D" id="3.20.20.60">
    <property type="entry name" value="Phosphoenolpyruvate-binding domains"/>
    <property type="match status" value="1"/>
</dbReference>
<dbReference type="Pfam" id="PF02548">
    <property type="entry name" value="Pantoate_transf"/>
    <property type="match status" value="1"/>
</dbReference>
<evidence type="ECO:0000256" key="3">
    <source>
        <dbReference type="ARBA" id="ARBA00011424"/>
    </source>
</evidence>
<reference evidence="12" key="1">
    <citation type="submission" date="2015-12" db="EMBL/GenBank/DDBJ databases">
        <authorList>
            <person name="Tikhonova T.V."/>
            <person name="Pavlov A.R."/>
            <person name="Beletsky A.V."/>
            <person name="Mardanov A.V."/>
            <person name="Sorokin D.Y."/>
            <person name="Ravin N.V."/>
            <person name="Popov V.O."/>
        </authorList>
    </citation>
    <scope>NUCLEOTIDE SEQUENCE</scope>
    <source>
        <strain evidence="12">DSM 14787</strain>
    </source>
</reference>
<evidence type="ECO:0000256" key="6">
    <source>
        <dbReference type="ARBA" id="ARBA00022723"/>
    </source>
</evidence>
<organism evidence="12 13">
    <name type="scientific">Thioalkalivibrio nitratireducens (strain DSM 14787 / UNIQEM 213 / ALEN2)</name>
    <dbReference type="NCBI Taxonomy" id="1255043"/>
    <lineage>
        <taxon>Bacteria</taxon>
        <taxon>Pseudomonadati</taxon>
        <taxon>Pseudomonadota</taxon>
        <taxon>Gammaproteobacteria</taxon>
        <taxon>Chromatiales</taxon>
        <taxon>Ectothiorhodospiraceae</taxon>
        <taxon>Thioalkalivibrio</taxon>
    </lineage>
</organism>
<dbReference type="GO" id="GO:0000287">
    <property type="term" value="F:magnesium ion binding"/>
    <property type="evidence" value="ECO:0007669"/>
    <property type="project" value="TreeGrafter"/>
</dbReference>
<feature type="binding site" evidence="8 10">
    <location>
        <begin position="44"/>
        <end position="45"/>
    </location>
    <ligand>
        <name>3-methyl-2-oxobutanoate</name>
        <dbReference type="ChEBI" id="CHEBI:11851"/>
    </ligand>
</feature>
<evidence type="ECO:0000313" key="13">
    <source>
        <dbReference type="Proteomes" id="UP000010809"/>
    </source>
</evidence>
<dbReference type="UniPathway" id="UPA00028">
    <property type="reaction ID" value="UER00003"/>
</dbReference>
<dbReference type="eggNOG" id="COG0413">
    <property type="taxonomic scope" value="Bacteria"/>
</dbReference>
<dbReference type="InterPro" id="IPR040442">
    <property type="entry name" value="Pyrv_kinase-like_dom_sf"/>
</dbReference>
<dbReference type="CDD" id="cd06557">
    <property type="entry name" value="KPHMT-like"/>
    <property type="match status" value="1"/>
</dbReference>
<dbReference type="STRING" id="1255043.TVNIR_2813"/>
<dbReference type="AlphaFoldDB" id="L0E1F4"/>
<evidence type="ECO:0000256" key="10">
    <source>
        <dbReference type="PIRSR" id="PIRSR000388-2"/>
    </source>
</evidence>
<dbReference type="HAMAP" id="MF_00156">
    <property type="entry name" value="PanB"/>
    <property type="match status" value="1"/>
</dbReference>
<feature type="binding site" evidence="8 11">
    <location>
        <position position="83"/>
    </location>
    <ligand>
        <name>Mg(2+)</name>
        <dbReference type="ChEBI" id="CHEBI:18420"/>
    </ligand>
</feature>
<dbReference type="RefSeq" id="WP_015259562.1">
    <property type="nucleotide sequence ID" value="NC_019902.2"/>
</dbReference>
<dbReference type="InterPro" id="IPR003700">
    <property type="entry name" value="Pantoate_hydroxy_MeTrfase"/>
</dbReference>
<comment type="similarity">
    <text evidence="2 8">Belongs to the PanB family.</text>
</comment>
<dbReference type="GO" id="GO:0015940">
    <property type="term" value="P:pantothenate biosynthetic process"/>
    <property type="evidence" value="ECO:0007669"/>
    <property type="project" value="UniProtKB-UniRule"/>
</dbReference>
<dbReference type="EMBL" id="CP003989">
    <property type="protein sequence ID" value="AGA34451.1"/>
    <property type="molecule type" value="Genomic_DNA"/>
</dbReference>
<feature type="binding site" evidence="8 11">
    <location>
        <position position="44"/>
    </location>
    <ligand>
        <name>Mg(2+)</name>
        <dbReference type="ChEBI" id="CHEBI:18420"/>
    </ligand>
</feature>
<comment type="function">
    <text evidence="7 8">Catalyzes the reversible reaction in which hydroxymethyl group from 5,10-methylenetetrahydrofolate is transferred onto alpha-ketoisovalerate to form ketopantoate.</text>
</comment>
<dbReference type="KEGG" id="tni:TVNIR_2813"/>
<dbReference type="NCBIfam" id="NF001452">
    <property type="entry name" value="PRK00311.1"/>
    <property type="match status" value="1"/>
</dbReference>
<keyword evidence="13" id="KW-1185">Reference proteome</keyword>
<evidence type="ECO:0000256" key="4">
    <source>
        <dbReference type="ARBA" id="ARBA00022655"/>
    </source>
</evidence>
<dbReference type="GO" id="GO:0008168">
    <property type="term" value="F:methyltransferase activity"/>
    <property type="evidence" value="ECO:0007669"/>
    <property type="project" value="UniProtKB-KW"/>
</dbReference>
<keyword evidence="4 8" id="KW-0566">Pantothenate biosynthesis</keyword>
<keyword evidence="5 8" id="KW-0808">Transferase</keyword>
<protein>
    <recommendedName>
        <fullName evidence="8">3-methyl-2-oxobutanoate hydroxymethyltransferase</fullName>
        <ecNumber evidence="8">2.1.2.11</ecNumber>
    </recommendedName>
    <alternativeName>
        <fullName evidence="8">Ketopantoate hydroxymethyltransferase</fullName>
        <shortName evidence="8">KPHMT</shortName>
    </alternativeName>
</protein>
<dbReference type="NCBIfam" id="TIGR00222">
    <property type="entry name" value="panB"/>
    <property type="match status" value="1"/>
</dbReference>
<dbReference type="InterPro" id="IPR015813">
    <property type="entry name" value="Pyrv/PenolPyrv_kinase-like_dom"/>
</dbReference>
<evidence type="ECO:0000256" key="7">
    <source>
        <dbReference type="ARBA" id="ARBA00056497"/>
    </source>
</evidence>
<comment type="subcellular location">
    <subcellularLocation>
        <location evidence="8">Cytoplasm</location>
    </subcellularLocation>
</comment>
<evidence type="ECO:0000313" key="12">
    <source>
        <dbReference type="EMBL" id="AGA34451.1"/>
    </source>
</evidence>
<evidence type="ECO:0000256" key="5">
    <source>
        <dbReference type="ARBA" id="ARBA00022679"/>
    </source>
</evidence>
<dbReference type="GO" id="GO:0003864">
    <property type="term" value="F:3-methyl-2-oxobutanoate hydroxymethyltransferase activity"/>
    <property type="evidence" value="ECO:0007669"/>
    <property type="project" value="UniProtKB-UniRule"/>
</dbReference>
<keyword evidence="8" id="KW-0963">Cytoplasm</keyword>
<dbReference type="GO" id="GO:0005737">
    <property type="term" value="C:cytoplasm"/>
    <property type="evidence" value="ECO:0007669"/>
    <property type="project" value="UniProtKB-SubCell"/>
</dbReference>
<dbReference type="PATRIC" id="fig|1255043.3.peg.2838"/>
<evidence type="ECO:0000256" key="2">
    <source>
        <dbReference type="ARBA" id="ARBA00008676"/>
    </source>
</evidence>
<evidence type="ECO:0000256" key="1">
    <source>
        <dbReference type="ARBA" id="ARBA00005033"/>
    </source>
</evidence>
<dbReference type="PANTHER" id="PTHR20881:SF0">
    <property type="entry name" value="3-METHYL-2-OXOBUTANOATE HYDROXYMETHYLTRANSFERASE"/>
    <property type="match status" value="1"/>
</dbReference>
<feature type="active site" description="Proton acceptor" evidence="8 9">
    <location>
        <position position="180"/>
    </location>
</feature>
<feature type="binding site" evidence="8 11">
    <location>
        <position position="113"/>
    </location>
    <ligand>
        <name>Mg(2+)</name>
        <dbReference type="ChEBI" id="CHEBI:18420"/>
    </ligand>
</feature>
<dbReference type="SUPFAM" id="SSF51621">
    <property type="entry name" value="Phosphoenolpyruvate/pyruvate domain"/>
    <property type="match status" value="1"/>
</dbReference>
<evidence type="ECO:0000256" key="11">
    <source>
        <dbReference type="PIRSR" id="PIRSR000388-3"/>
    </source>
</evidence>
<comment type="cofactor">
    <cofactor evidence="8 11">
        <name>Mg(2+)</name>
        <dbReference type="ChEBI" id="CHEBI:18420"/>
    </cofactor>
    <text evidence="8 11">Binds 1 Mg(2+) ion per subunit.</text>
</comment>
<keyword evidence="8 11" id="KW-0460">Magnesium</keyword>
<dbReference type="PIRSF" id="PIRSF000388">
    <property type="entry name" value="Pantoate_hydroxy_MeTrfase"/>
    <property type="match status" value="1"/>
</dbReference>
<dbReference type="HOGENOM" id="CLU_036645_1_0_6"/>
<accession>L0E1F4</accession>
<name>L0E1F4_THIND</name>
<evidence type="ECO:0000256" key="8">
    <source>
        <dbReference type="HAMAP-Rule" id="MF_00156"/>
    </source>
</evidence>
<feature type="binding site" evidence="8 10">
    <location>
        <position position="111"/>
    </location>
    <ligand>
        <name>3-methyl-2-oxobutanoate</name>
        <dbReference type="ChEBI" id="CHEBI:11851"/>
    </ligand>
</feature>
<comment type="catalytic activity">
    <reaction evidence="8">
        <text>(6R)-5,10-methylene-5,6,7,8-tetrahydrofolate + 3-methyl-2-oxobutanoate + H2O = 2-dehydropantoate + (6S)-5,6,7,8-tetrahydrofolate</text>
        <dbReference type="Rhea" id="RHEA:11824"/>
        <dbReference type="ChEBI" id="CHEBI:11561"/>
        <dbReference type="ChEBI" id="CHEBI:11851"/>
        <dbReference type="ChEBI" id="CHEBI:15377"/>
        <dbReference type="ChEBI" id="CHEBI:15636"/>
        <dbReference type="ChEBI" id="CHEBI:57453"/>
        <dbReference type="EC" id="2.1.2.11"/>
    </reaction>
</comment>
<keyword evidence="6 8" id="KW-0479">Metal-binding</keyword>
<gene>
    <name evidence="12" type="primary">panB [H]</name>
    <name evidence="8" type="synonym">panB</name>
    <name evidence="12" type="ordered locus">TVNIR_2813</name>
</gene>
<proteinExistence type="inferred from homology"/>
<sequence length="263" mass="27825">MRTTIRTLEKYKREGRPITCLTAYDAGFARLLDAADIDVILVGDSLGMVVQGHDTTLPVTIEQMIYHLEAVARGARRALLMADLPFLGDRDSATAVEQGGALMRAGAQMVKVECRGSQSELVHRMVAAGIPVCAHLGLTPQAVHQYGGYRVQGRGVVAAEQMQAEARALEVAGAQCLLLESVPELLATRITHAAGVPVIGIGASPECDGQVLVLQDVIGLTPKPPRFAQDFMAGAGSLAAAIAAYADAVRSRRFPVSGVHTFD</sequence>
<dbReference type="GO" id="GO:0032259">
    <property type="term" value="P:methylation"/>
    <property type="evidence" value="ECO:0007669"/>
    <property type="project" value="UniProtKB-KW"/>
</dbReference>
<evidence type="ECO:0000256" key="9">
    <source>
        <dbReference type="PIRSR" id="PIRSR000388-1"/>
    </source>
</evidence>
<comment type="subunit">
    <text evidence="3 8">Homodecamer; pentamer of dimers.</text>
</comment>
<dbReference type="Proteomes" id="UP000010809">
    <property type="component" value="Chromosome"/>
</dbReference>
<dbReference type="FunFam" id="3.20.20.60:FF:000003">
    <property type="entry name" value="3-methyl-2-oxobutanoate hydroxymethyltransferase"/>
    <property type="match status" value="1"/>
</dbReference>
<dbReference type="PANTHER" id="PTHR20881">
    <property type="entry name" value="3-METHYL-2-OXOBUTANOATE HYDROXYMETHYLTRANSFERASE"/>
    <property type="match status" value="1"/>
</dbReference>
<feature type="binding site" evidence="8 10">
    <location>
        <position position="83"/>
    </location>
    <ligand>
        <name>3-methyl-2-oxobutanoate</name>
        <dbReference type="ChEBI" id="CHEBI:11851"/>
    </ligand>
</feature>
<dbReference type="EC" id="2.1.2.11" evidence="8"/>
<comment type="pathway">
    <text evidence="1 8">Cofactor biosynthesis; (R)-pantothenate biosynthesis; (R)-pantoate from 3-methyl-2-oxobutanoate: step 1/2.</text>
</comment>